<evidence type="ECO:0000256" key="1">
    <source>
        <dbReference type="SAM" id="MobiDB-lite"/>
    </source>
</evidence>
<proteinExistence type="predicted"/>
<feature type="region of interest" description="Disordered" evidence="1">
    <location>
        <begin position="1"/>
        <end position="24"/>
    </location>
</feature>
<gene>
    <name evidence="2" type="ORF">OUZ56_021352</name>
</gene>
<protein>
    <submittedName>
        <fullName evidence="2">Uncharacterized protein</fullName>
    </submittedName>
</protein>
<evidence type="ECO:0000313" key="2">
    <source>
        <dbReference type="EMBL" id="KAK4012251.1"/>
    </source>
</evidence>
<keyword evidence="3" id="KW-1185">Reference proteome</keyword>
<organism evidence="2 3">
    <name type="scientific">Daphnia magna</name>
    <dbReference type="NCBI Taxonomy" id="35525"/>
    <lineage>
        <taxon>Eukaryota</taxon>
        <taxon>Metazoa</taxon>
        <taxon>Ecdysozoa</taxon>
        <taxon>Arthropoda</taxon>
        <taxon>Crustacea</taxon>
        <taxon>Branchiopoda</taxon>
        <taxon>Diplostraca</taxon>
        <taxon>Cladocera</taxon>
        <taxon>Anomopoda</taxon>
        <taxon>Daphniidae</taxon>
        <taxon>Daphnia</taxon>
    </lineage>
</organism>
<reference evidence="2 3" key="1">
    <citation type="journal article" date="2023" name="Nucleic Acids Res.">
        <title>The hologenome of Daphnia magna reveals possible DNA methylation and microbiome-mediated evolution of the host genome.</title>
        <authorList>
            <person name="Chaturvedi A."/>
            <person name="Li X."/>
            <person name="Dhandapani V."/>
            <person name="Marshall H."/>
            <person name="Kissane S."/>
            <person name="Cuenca-Cambronero M."/>
            <person name="Asole G."/>
            <person name="Calvet F."/>
            <person name="Ruiz-Romero M."/>
            <person name="Marangio P."/>
            <person name="Guigo R."/>
            <person name="Rago D."/>
            <person name="Mirbahai L."/>
            <person name="Eastwood N."/>
            <person name="Colbourne J.K."/>
            <person name="Zhou J."/>
            <person name="Mallon E."/>
            <person name="Orsini L."/>
        </authorList>
    </citation>
    <scope>NUCLEOTIDE SEQUENCE [LARGE SCALE GENOMIC DNA]</scope>
    <source>
        <strain evidence="2">LRV0_1</strain>
    </source>
</reference>
<dbReference type="EMBL" id="JAOYFB010000003">
    <property type="protein sequence ID" value="KAK4012251.1"/>
    <property type="molecule type" value="Genomic_DNA"/>
</dbReference>
<accession>A0ABQ9ZH61</accession>
<evidence type="ECO:0000313" key="3">
    <source>
        <dbReference type="Proteomes" id="UP001234178"/>
    </source>
</evidence>
<dbReference type="Proteomes" id="UP001234178">
    <property type="component" value="Unassembled WGS sequence"/>
</dbReference>
<sequence length="96" mass="10765">MGGTKAMDGKRMPPSPSSPVAARPKIKKEFLRQSPFFDRCGKPPKKRFLSWAGQLQGAYNVRASSKSAGIRPDVELNHTTLHRGQRLPIENDRMTF</sequence>
<name>A0ABQ9ZH61_9CRUS</name>
<comment type="caution">
    <text evidence="2">The sequence shown here is derived from an EMBL/GenBank/DDBJ whole genome shotgun (WGS) entry which is preliminary data.</text>
</comment>